<feature type="compositionally biased region" description="Polar residues" evidence="2">
    <location>
        <begin position="400"/>
        <end position="427"/>
    </location>
</feature>
<keyword evidence="1" id="KW-0863">Zinc-finger</keyword>
<feature type="region of interest" description="Disordered" evidence="2">
    <location>
        <begin position="309"/>
        <end position="437"/>
    </location>
</feature>
<dbReference type="VEuPathDB" id="GiardiaDB:SS50377_23621"/>
<reference evidence="4 5" key="1">
    <citation type="journal article" date="2014" name="PLoS Genet.">
        <title>The Genome of Spironucleus salmonicida Highlights a Fish Pathogen Adapted to Fluctuating Environments.</title>
        <authorList>
            <person name="Xu F."/>
            <person name="Jerlstrom-Hultqvist J."/>
            <person name="Einarsson E."/>
            <person name="Astvaldsson A."/>
            <person name="Svard S.G."/>
            <person name="Andersson J.O."/>
        </authorList>
    </citation>
    <scope>NUCLEOTIDE SEQUENCE</scope>
    <source>
        <strain evidence="5">ATCC 50377</strain>
    </source>
</reference>
<dbReference type="InterPro" id="IPR037278">
    <property type="entry name" value="ARFGAP/RecO"/>
</dbReference>
<dbReference type="PRINTS" id="PR00405">
    <property type="entry name" value="REVINTRACTNG"/>
</dbReference>
<dbReference type="GO" id="GO:0008270">
    <property type="term" value="F:zinc ion binding"/>
    <property type="evidence" value="ECO:0007669"/>
    <property type="project" value="UniProtKB-KW"/>
</dbReference>
<proteinExistence type="predicted"/>
<dbReference type="OrthoDB" id="6036at2759"/>
<gene>
    <name evidence="4" type="ORF">SS50377_11215</name>
    <name evidence="5" type="ORF">SS50377_23621</name>
</gene>
<dbReference type="InterPro" id="IPR044820">
    <property type="entry name" value="AGD14-like"/>
</dbReference>
<dbReference type="Pfam" id="PF01412">
    <property type="entry name" value="ArfGap"/>
    <property type="match status" value="1"/>
</dbReference>
<reference evidence="5" key="2">
    <citation type="submission" date="2020-12" db="EMBL/GenBank/DDBJ databases">
        <title>New Spironucleus salmonicida genome in near-complete chromosomes.</title>
        <authorList>
            <person name="Xu F."/>
            <person name="Kurt Z."/>
            <person name="Jimenez-Gonzalez A."/>
            <person name="Astvaldsson A."/>
            <person name="Andersson J.O."/>
            <person name="Svard S.G."/>
        </authorList>
    </citation>
    <scope>NUCLEOTIDE SEQUENCE</scope>
    <source>
        <strain evidence="5">ATCC 50377</strain>
    </source>
</reference>
<organism evidence="4">
    <name type="scientific">Spironucleus salmonicida</name>
    <dbReference type="NCBI Taxonomy" id="348837"/>
    <lineage>
        <taxon>Eukaryota</taxon>
        <taxon>Metamonada</taxon>
        <taxon>Diplomonadida</taxon>
        <taxon>Hexamitidae</taxon>
        <taxon>Hexamitinae</taxon>
        <taxon>Spironucleus</taxon>
    </lineage>
</organism>
<evidence type="ECO:0000256" key="1">
    <source>
        <dbReference type="PROSITE-ProRule" id="PRU00288"/>
    </source>
</evidence>
<evidence type="ECO:0000256" key="2">
    <source>
        <dbReference type="SAM" id="MobiDB-lite"/>
    </source>
</evidence>
<dbReference type="Proteomes" id="UP000018208">
    <property type="component" value="Unassembled WGS sequence"/>
</dbReference>
<feature type="compositionally biased region" description="Low complexity" evidence="2">
    <location>
        <begin position="311"/>
        <end position="390"/>
    </location>
</feature>
<dbReference type="AlphaFoldDB" id="V6LWH8"/>
<feature type="region of interest" description="Disordered" evidence="2">
    <location>
        <begin position="147"/>
        <end position="168"/>
    </location>
</feature>
<sequence length="437" mass="50030">MSLDREQEKLKKQLEALRKIQDNKRCANCASLAVPYICIDFGTFICTRCSAIHREFAYRVKSITGSKWKAEEVANIQGNKHDGELYFVGWNSQQFPLPNASNDDTARARDFIQMKYETRRWTQEAQAQYPSGNQAIQEVNTQELAQVQQQQQPQMQQSSQSNSTQQLTPMIQQPSMMQQQPMMQQMYQNPMMQQMNQNPMMQQMHQQQVQAPQQYQLPNQQPFTQAPPPPQIMQQPIQQEVPQQAVQSAQQVPLQHEIVQQAQIQTASQLVPPAATDFFDDMFGPTPSQQSQPVAQVQVQNTVEQPVFNSTPQQFTPTFQPQVQQQQQPLTQQQPTFTPQTFQPAQHSYQPVQSQFQPTQQTFQPAQQSFQPNAFVQPQQQQKQQPKSSSFDMFADMVGQASTQQAPVQVQSNHHQQVKPQAQSQKPKISGADLLDF</sequence>
<dbReference type="PANTHER" id="PTHR46085">
    <property type="entry name" value="ARFGAP/RECO-RELATED"/>
    <property type="match status" value="1"/>
</dbReference>
<evidence type="ECO:0000313" key="6">
    <source>
        <dbReference type="Proteomes" id="UP000018208"/>
    </source>
</evidence>
<dbReference type="SMART" id="SM00105">
    <property type="entry name" value="ArfGap"/>
    <property type="match status" value="1"/>
</dbReference>
<evidence type="ECO:0000313" key="5">
    <source>
        <dbReference type="EMBL" id="KAH0573686.1"/>
    </source>
</evidence>
<evidence type="ECO:0000313" key="4">
    <source>
        <dbReference type="EMBL" id="EST48603.1"/>
    </source>
</evidence>
<dbReference type="InterPro" id="IPR001164">
    <property type="entry name" value="ArfGAP_dom"/>
</dbReference>
<dbReference type="CDD" id="cd08838">
    <property type="entry name" value="ArfGap_AGFG"/>
    <property type="match status" value="1"/>
</dbReference>
<keyword evidence="1" id="KW-0862">Zinc</keyword>
<name>V6LWH8_9EUKA</name>
<dbReference type="SUPFAM" id="SSF57863">
    <property type="entry name" value="ArfGap/RecO-like zinc finger"/>
    <property type="match status" value="1"/>
</dbReference>
<dbReference type="PANTHER" id="PTHR46085:SF3">
    <property type="entry name" value="ARF GTPASE ACTIVATING PROTEIN"/>
    <property type="match status" value="1"/>
</dbReference>
<protein>
    <submittedName>
        <fullName evidence="4">Arf GTP activating protein</fullName>
    </submittedName>
    <submittedName>
        <fullName evidence="5">GTPase activating protein for ARF</fullName>
    </submittedName>
</protein>
<keyword evidence="6" id="KW-1185">Reference proteome</keyword>
<dbReference type="PROSITE" id="PS50115">
    <property type="entry name" value="ARFGAP"/>
    <property type="match status" value="1"/>
</dbReference>
<dbReference type="Gene3D" id="1.10.220.150">
    <property type="entry name" value="Arf GTPase activating protein"/>
    <property type="match status" value="1"/>
</dbReference>
<keyword evidence="1" id="KW-0479">Metal-binding</keyword>
<dbReference type="EMBL" id="KI545981">
    <property type="protein sequence ID" value="EST48603.1"/>
    <property type="molecule type" value="Genomic_DNA"/>
</dbReference>
<dbReference type="GO" id="GO:0005096">
    <property type="term" value="F:GTPase activator activity"/>
    <property type="evidence" value="ECO:0007669"/>
    <property type="project" value="InterPro"/>
</dbReference>
<feature type="domain" description="Arf-GAP" evidence="3">
    <location>
        <begin position="11"/>
        <end position="129"/>
    </location>
</feature>
<evidence type="ECO:0000259" key="3">
    <source>
        <dbReference type="PROSITE" id="PS50115"/>
    </source>
</evidence>
<dbReference type="InterPro" id="IPR038508">
    <property type="entry name" value="ArfGAP_dom_sf"/>
</dbReference>
<dbReference type="EMBL" id="AUWU02000004">
    <property type="protein sequence ID" value="KAH0573686.1"/>
    <property type="molecule type" value="Genomic_DNA"/>
</dbReference>
<accession>V6LWH8</accession>